<comment type="caution">
    <text evidence="3">The sequence shown here is derived from an EMBL/GenBank/DDBJ whole genome shotgun (WGS) entry which is preliminary data.</text>
</comment>
<reference evidence="3 4" key="1">
    <citation type="submission" date="2019-07" db="EMBL/GenBank/DDBJ databases">
        <title>Genome sequencing of lignin-degrading bacterial isolates.</title>
        <authorList>
            <person name="Gladden J."/>
        </authorList>
    </citation>
    <scope>NUCLEOTIDE SEQUENCE [LARGE SCALE GENOMIC DNA]</scope>
    <source>
        <strain evidence="3 4">J19</strain>
    </source>
</reference>
<evidence type="ECO:0000256" key="1">
    <source>
        <dbReference type="SAM" id="Coils"/>
    </source>
</evidence>
<dbReference type="Pfam" id="PF13250">
    <property type="entry name" value="SNIPE"/>
    <property type="match status" value="1"/>
</dbReference>
<keyword evidence="1" id="KW-0175">Coiled coil</keyword>
<protein>
    <submittedName>
        <fullName evidence="3">T5orf172 domain-containing protein</fullName>
    </submittedName>
</protein>
<feature type="domain" description="Bacteriophage T5 Orf172 DNA-binding" evidence="2">
    <location>
        <begin position="399"/>
        <end position="482"/>
    </location>
</feature>
<dbReference type="AlphaFoldDB" id="A0A562E4L9"/>
<name>A0A562E4L9_9GAMM</name>
<organism evidence="3 4">
    <name type="scientific">Pseudoxanthomonas taiwanensis J19</name>
    <dbReference type="NCBI Taxonomy" id="935569"/>
    <lineage>
        <taxon>Bacteria</taxon>
        <taxon>Pseudomonadati</taxon>
        <taxon>Pseudomonadota</taxon>
        <taxon>Gammaproteobacteria</taxon>
        <taxon>Lysobacterales</taxon>
        <taxon>Lysobacteraceae</taxon>
        <taxon>Pseudoxanthomonas</taxon>
    </lineage>
</organism>
<dbReference type="SMART" id="SM00974">
    <property type="entry name" value="T5orf172"/>
    <property type="match status" value="1"/>
</dbReference>
<dbReference type="Proteomes" id="UP000321583">
    <property type="component" value="Unassembled WGS sequence"/>
</dbReference>
<evidence type="ECO:0000313" key="4">
    <source>
        <dbReference type="Proteomes" id="UP000321583"/>
    </source>
</evidence>
<keyword evidence="4" id="KW-1185">Reference proteome</keyword>
<gene>
    <name evidence="3" type="ORF">L613_011500000050</name>
</gene>
<evidence type="ECO:0000313" key="3">
    <source>
        <dbReference type="EMBL" id="TWH16717.1"/>
    </source>
</evidence>
<dbReference type="InterPro" id="IPR018306">
    <property type="entry name" value="Phage_T5_Orf172_DNA-bd"/>
</dbReference>
<evidence type="ECO:0000259" key="2">
    <source>
        <dbReference type="SMART" id="SM00974"/>
    </source>
</evidence>
<proteinExistence type="predicted"/>
<dbReference type="RefSeq" id="WP_028915712.1">
    <property type="nucleotide sequence ID" value="NZ_VLJS01000019.1"/>
</dbReference>
<dbReference type="OrthoDB" id="9811665at2"/>
<dbReference type="EMBL" id="VLJS01000019">
    <property type="protein sequence ID" value="TWH16717.1"/>
    <property type="molecule type" value="Genomic_DNA"/>
</dbReference>
<sequence length="536" mass="60477">MGWLLFLVTATVLAVVLISKKTEAARAKAASDELEKTKASLQEEIRSLLAEVASLERFKSVRDAEQAASQLREQAEALLVRARVEAEEVRAGAQREAEELRRAARTANAEARSKADSLLKDANIRAERLIRDAELRAESIAGDAYKALQEAKGLEQAVAAMRNLIEGYGDRYLIPTYSFLDQLAEAYGFEEAGRELKHARARSQILVTSGRAAACDYVERQRKETALRFVLDAFNGKVDTILSRVKSDNVGTLEQQIRDAFALVNHNGAAFRSARITPEYLESRLEELKWASAVMLLKEKEREEQRRIRERMREEERARREIERALKEAAKEEEAIQKAIAKVQEQALRATEEQRAQYELKLADLQARLAEAEAKNQRAMSMAQQTKAGHVYVISNIGSFGENVFKIGMTRRLDPFDRVRELGDASVPFPFDVHAMIWSEDAPALENSLHKRFVTAQVNKVNPRKEFFRVAISELRDVVEASGAHAVWTIAAQAAQYRETLAIERSLLRQDEESKKWLEHQLSVTPEEMATDEDAG</sequence>
<accession>A0A562E4L9</accession>
<feature type="coiled-coil region" evidence="1">
    <location>
        <begin position="24"/>
        <end position="110"/>
    </location>
</feature>
<dbReference type="InterPro" id="IPR025280">
    <property type="entry name" value="SNIPE"/>
</dbReference>
<dbReference type="Pfam" id="PF10544">
    <property type="entry name" value="T5orf172"/>
    <property type="match status" value="1"/>
</dbReference>
<feature type="coiled-coil region" evidence="1">
    <location>
        <begin position="295"/>
        <end position="382"/>
    </location>
</feature>